<dbReference type="EMBL" id="BAABWH010000001">
    <property type="protein sequence ID" value="GAA6143987.1"/>
    <property type="molecule type" value="Genomic_DNA"/>
</dbReference>
<reference evidence="4 5" key="1">
    <citation type="submission" date="2024-04" db="EMBL/GenBank/DDBJ databases">
        <title>Draft genome sequence of Thalassolituus maritimus NBRC 116585.</title>
        <authorList>
            <person name="Miyakawa T."/>
            <person name="Kusuya Y."/>
            <person name="Miura T."/>
        </authorList>
    </citation>
    <scope>NUCLEOTIDE SEQUENCE [LARGE SCALE GENOMIC DNA]</scope>
    <source>
        <strain evidence="4 5">5NW40-0001</strain>
    </source>
</reference>
<evidence type="ECO:0000256" key="1">
    <source>
        <dbReference type="ARBA" id="ARBA00001933"/>
    </source>
</evidence>
<dbReference type="PANTHER" id="PTHR43780">
    <property type="entry name" value="1-AMINOCYCLOPROPANE-1-CARBOXYLATE DEAMINASE-RELATED"/>
    <property type="match status" value="1"/>
</dbReference>
<comment type="caution">
    <text evidence="4">The sequence shown here is derived from an EMBL/GenBank/DDBJ whole genome shotgun (WGS) entry which is preliminary data.</text>
</comment>
<keyword evidence="3" id="KW-0663">Pyridoxal phosphate</keyword>
<dbReference type="PANTHER" id="PTHR43780:SF2">
    <property type="entry name" value="1-AMINOCYCLOPROPANE-1-CARBOXYLATE DEAMINASE-RELATED"/>
    <property type="match status" value="1"/>
</dbReference>
<comment type="cofactor">
    <cofactor evidence="1">
        <name>pyridoxal 5'-phosphate</name>
        <dbReference type="ChEBI" id="CHEBI:597326"/>
    </cofactor>
</comment>
<dbReference type="SUPFAM" id="SSF53686">
    <property type="entry name" value="Tryptophan synthase beta subunit-like PLP-dependent enzymes"/>
    <property type="match status" value="1"/>
</dbReference>
<sequence>MAMVLGYPEQPLTDTLRDCQRQGMALHFCNRKQYQQRYDDTWRQTLSDQYDAWVIPEGGDGEAGLRGFELLQPSVIGYDEIWVAAGTGTSAIGLAENMLPSQTLVIVNAVQDQGALAERLASLSLKPRWRFKDCPYSLRFGKLLPEHRQLMERADAVDLPLDPVYTVRLFSAFLHARQRGKASDNSLLIHSGGLQGRRGMSF</sequence>
<dbReference type="Gene3D" id="3.40.50.1100">
    <property type="match status" value="2"/>
</dbReference>
<evidence type="ECO:0000256" key="3">
    <source>
        <dbReference type="ARBA" id="ARBA00022898"/>
    </source>
</evidence>
<gene>
    <name evidence="4" type="ORF">NBRC116585_01040</name>
</gene>
<proteinExistence type="inferred from homology"/>
<dbReference type="InterPro" id="IPR036052">
    <property type="entry name" value="TrpB-like_PALP_sf"/>
</dbReference>
<evidence type="ECO:0000256" key="2">
    <source>
        <dbReference type="ARBA" id="ARBA00008639"/>
    </source>
</evidence>
<keyword evidence="5" id="KW-1185">Reference proteome</keyword>
<accession>A0ABP9ZV25</accession>
<comment type="similarity">
    <text evidence="2">Belongs to the ACC deaminase/D-cysteine desulfhydrase family.</text>
</comment>
<evidence type="ECO:0000313" key="4">
    <source>
        <dbReference type="EMBL" id="GAA6143987.1"/>
    </source>
</evidence>
<protein>
    <recommendedName>
        <fullName evidence="6">Tryptophan synthase beta chain-like PALP domain-containing protein</fullName>
    </recommendedName>
</protein>
<dbReference type="InterPro" id="IPR027278">
    <property type="entry name" value="ACCD_DCysDesulf"/>
</dbReference>
<dbReference type="Proteomes" id="UP001481413">
    <property type="component" value="Unassembled WGS sequence"/>
</dbReference>
<name>A0ABP9ZV25_9GAMM</name>
<organism evidence="4 5">
    <name type="scientific">Thalassolituus maritimus</name>
    <dbReference type="NCBI Taxonomy" id="484498"/>
    <lineage>
        <taxon>Bacteria</taxon>
        <taxon>Pseudomonadati</taxon>
        <taxon>Pseudomonadota</taxon>
        <taxon>Gammaproteobacteria</taxon>
        <taxon>Oceanospirillales</taxon>
        <taxon>Oceanospirillaceae</taxon>
        <taxon>Thalassolituus</taxon>
    </lineage>
</organism>
<evidence type="ECO:0000313" key="5">
    <source>
        <dbReference type="Proteomes" id="UP001481413"/>
    </source>
</evidence>
<evidence type="ECO:0008006" key="6">
    <source>
        <dbReference type="Google" id="ProtNLM"/>
    </source>
</evidence>